<dbReference type="Pfam" id="PF23571">
    <property type="entry name" value="GH3_M"/>
    <property type="match status" value="1"/>
</dbReference>
<sequence>MHALYVLRAFGGTFVRRRYRRAAHEFLACTSDCRSVQQATLQRILQLNAASDLSRQYNLDGSCTIAEFQSRFPVSEYDFFRPYIERVKQGETAALLGPENRLLMFTLSSGTTTDSKFIPITAPFLKDYRQGWQNWGILTYDDFAPLKYQNIVQLTSNFDKFRTPGGTPCGNISGLVAAMQSPVVQSMYTVPGDVSRIDDPQLKYYTALRLALADRHVGMLTTANPSTLLHLAQFADQEKESLVSDIAEGRLTGAAQMDLQILGKLKRRLQRKNPGRARELEQLIERTGHLYPRDFWPGLSVLAVWTGGSAGAYLSQLKPYYGDLPVRDHGLSASEGRMTIPLNSGTSSGVLDITSHFFEFVPEAEDPLNTSQILTADQLEEGQNYYILLTTPSGLYRYHICDVVRCTGFYQSTPLLAFLHKGAHISNLTGEKITESQVVDAVRGATQQHALELGQFALIPQWGEPPCYQLLFEASPLLTDETLTRLLADFDQRLQESNCEYAEKRQSGRLAPPVPCPLEPGTWQRFATERQQKPGGSFEQYKHPCLIPQLDYASELIARFSP</sequence>
<dbReference type="InterPro" id="IPR055378">
    <property type="entry name" value="GH3_C"/>
</dbReference>
<accession>A0A517PGB5</accession>
<gene>
    <name evidence="3" type="ORF">HG66A1_01820</name>
</gene>
<evidence type="ECO:0000313" key="4">
    <source>
        <dbReference type="Proteomes" id="UP000320421"/>
    </source>
</evidence>
<protein>
    <submittedName>
        <fullName evidence="3">GH3 auxin-responsive promoter</fullName>
    </submittedName>
</protein>
<organism evidence="3 4">
    <name type="scientific">Gimesia chilikensis</name>
    <dbReference type="NCBI Taxonomy" id="2605989"/>
    <lineage>
        <taxon>Bacteria</taxon>
        <taxon>Pseudomonadati</taxon>
        <taxon>Planctomycetota</taxon>
        <taxon>Planctomycetia</taxon>
        <taxon>Planctomycetales</taxon>
        <taxon>Planctomycetaceae</taxon>
        <taxon>Gimesia</taxon>
    </lineage>
</organism>
<dbReference type="Pfam" id="PF23572">
    <property type="entry name" value="GH3_C"/>
    <property type="match status" value="1"/>
</dbReference>
<dbReference type="InterPro" id="IPR055377">
    <property type="entry name" value="GH3_M"/>
</dbReference>
<dbReference type="AlphaFoldDB" id="A0A517PGB5"/>
<dbReference type="Proteomes" id="UP000320421">
    <property type="component" value="Chromosome"/>
</dbReference>
<dbReference type="EMBL" id="CP036266">
    <property type="protein sequence ID" value="QDT18423.1"/>
    <property type="molecule type" value="Genomic_DNA"/>
</dbReference>
<feature type="domain" description="GH3 middle" evidence="1">
    <location>
        <begin position="350"/>
        <end position="421"/>
    </location>
</feature>
<dbReference type="OrthoDB" id="614636at2"/>
<dbReference type="RefSeq" id="WP_145179945.1">
    <property type="nucleotide sequence ID" value="NZ_CP036266.1"/>
</dbReference>
<proteinExistence type="predicted"/>
<dbReference type="GO" id="GO:0016881">
    <property type="term" value="F:acid-amino acid ligase activity"/>
    <property type="evidence" value="ECO:0007669"/>
    <property type="project" value="TreeGrafter"/>
</dbReference>
<dbReference type="GO" id="GO:0005737">
    <property type="term" value="C:cytoplasm"/>
    <property type="evidence" value="ECO:0007669"/>
    <property type="project" value="TreeGrafter"/>
</dbReference>
<dbReference type="InterPro" id="IPR004993">
    <property type="entry name" value="GH3"/>
</dbReference>
<evidence type="ECO:0000259" key="2">
    <source>
        <dbReference type="Pfam" id="PF23572"/>
    </source>
</evidence>
<evidence type="ECO:0000259" key="1">
    <source>
        <dbReference type="Pfam" id="PF23571"/>
    </source>
</evidence>
<keyword evidence="4" id="KW-1185">Reference proteome</keyword>
<dbReference type="Pfam" id="PF03321">
    <property type="entry name" value="GH3"/>
    <property type="match status" value="1"/>
</dbReference>
<reference evidence="3 4" key="1">
    <citation type="submission" date="2019-02" db="EMBL/GenBank/DDBJ databases">
        <title>Deep-cultivation of Planctomycetes and their phenomic and genomic characterization uncovers novel biology.</title>
        <authorList>
            <person name="Wiegand S."/>
            <person name="Jogler M."/>
            <person name="Boedeker C."/>
            <person name="Pinto D."/>
            <person name="Vollmers J."/>
            <person name="Rivas-Marin E."/>
            <person name="Kohn T."/>
            <person name="Peeters S.H."/>
            <person name="Heuer A."/>
            <person name="Rast P."/>
            <person name="Oberbeckmann S."/>
            <person name="Bunk B."/>
            <person name="Jeske O."/>
            <person name="Meyerdierks A."/>
            <person name="Storesund J.E."/>
            <person name="Kallscheuer N."/>
            <person name="Luecker S."/>
            <person name="Lage O.M."/>
            <person name="Pohl T."/>
            <person name="Merkel B.J."/>
            <person name="Hornburger P."/>
            <person name="Mueller R.-W."/>
            <person name="Bruemmer F."/>
            <person name="Labrenz M."/>
            <person name="Spormann A.M."/>
            <person name="Op den Camp H."/>
            <person name="Overmann J."/>
            <person name="Amann R."/>
            <person name="Jetten M.S.M."/>
            <person name="Mascher T."/>
            <person name="Medema M.H."/>
            <person name="Devos D.P."/>
            <person name="Kaster A.-K."/>
            <person name="Ovreas L."/>
            <person name="Rohde M."/>
            <person name="Galperin M.Y."/>
            <person name="Jogler C."/>
        </authorList>
    </citation>
    <scope>NUCLEOTIDE SEQUENCE [LARGE SCALE GENOMIC DNA]</scope>
    <source>
        <strain evidence="3 4">HG66A1</strain>
    </source>
</reference>
<dbReference type="PANTHER" id="PTHR31901:SF9">
    <property type="entry name" value="GH3 DOMAIN-CONTAINING PROTEIN"/>
    <property type="match status" value="1"/>
</dbReference>
<evidence type="ECO:0000313" key="3">
    <source>
        <dbReference type="EMBL" id="QDT18423.1"/>
    </source>
</evidence>
<dbReference type="PANTHER" id="PTHR31901">
    <property type="entry name" value="GH3 DOMAIN-CONTAINING PROTEIN"/>
    <property type="match status" value="1"/>
</dbReference>
<name>A0A517PGB5_9PLAN</name>
<feature type="domain" description="GH3 C-terminal" evidence="2">
    <location>
        <begin position="437"/>
        <end position="548"/>
    </location>
</feature>